<sequence length="296" mass="33974">MKVRKVVPTDKQAMLTSFKPLFGDWDYLPLVIDDWLSPSTKELTWVVKSGSMLIAMGQALELEPGEWYLHGLRSNPKTSLFQIGCAILGMKRVIQKELEARGARTLRYGTLPWFQQSLRMGALFGFKEHFRLGHRGHPLPEIPDEAEGIKVDVPEEPSSLLKYFRESSTLKPVEGYFFTWWDTRQLREKHLVEAGSQSLLFTAMKGRQMVGAAMFWHIPWQKFLVLSIMEGTDQGLKALYKAGVSAARRLECNSIGMVHPSLEEMHRRQELFGLETYGCHTVQLIYHLYDTQIRKG</sequence>
<gene>
    <name evidence="1" type="ORF">CEE36_04820</name>
</gene>
<name>A0A532V845_UNCT6</name>
<accession>A0A532V845</accession>
<comment type="caution">
    <text evidence="1">The sequence shown here is derived from an EMBL/GenBank/DDBJ whole genome shotgun (WGS) entry which is preliminary data.</text>
</comment>
<proteinExistence type="predicted"/>
<evidence type="ECO:0000313" key="1">
    <source>
        <dbReference type="EMBL" id="TKJ43358.1"/>
    </source>
</evidence>
<evidence type="ECO:0008006" key="3">
    <source>
        <dbReference type="Google" id="ProtNLM"/>
    </source>
</evidence>
<organism evidence="1 2">
    <name type="scientific">candidate division TA06 bacterium B3_TA06</name>
    <dbReference type="NCBI Taxonomy" id="2012487"/>
    <lineage>
        <taxon>Bacteria</taxon>
        <taxon>Bacteria division TA06</taxon>
    </lineage>
</organism>
<dbReference type="EMBL" id="NJBO01000005">
    <property type="protein sequence ID" value="TKJ43358.1"/>
    <property type="molecule type" value="Genomic_DNA"/>
</dbReference>
<protein>
    <recommendedName>
        <fullName evidence="3">N-acetyltransferase domain-containing protein</fullName>
    </recommendedName>
</protein>
<reference evidence="1 2" key="1">
    <citation type="submission" date="2017-06" db="EMBL/GenBank/DDBJ databases">
        <title>Novel microbial phyla capable of carbon fixation and sulfur reduction in deep-sea sediments.</title>
        <authorList>
            <person name="Huang J."/>
            <person name="Baker B."/>
            <person name="Wang Y."/>
        </authorList>
    </citation>
    <scope>NUCLEOTIDE SEQUENCE [LARGE SCALE GENOMIC DNA]</scope>
    <source>
        <strain evidence="1">B3_TA06</strain>
    </source>
</reference>
<dbReference type="AlphaFoldDB" id="A0A532V845"/>
<dbReference type="Proteomes" id="UP000317778">
    <property type="component" value="Unassembled WGS sequence"/>
</dbReference>
<evidence type="ECO:0000313" key="2">
    <source>
        <dbReference type="Proteomes" id="UP000317778"/>
    </source>
</evidence>